<protein>
    <recommendedName>
        <fullName evidence="5">Large ribosomal subunit protein bL25</fullName>
    </recommendedName>
    <alternativeName>
        <fullName evidence="5">General stress protein CTC</fullName>
    </alternativeName>
</protein>
<dbReference type="Pfam" id="PF14693">
    <property type="entry name" value="Ribosomal_TL5_C"/>
    <property type="match status" value="1"/>
</dbReference>
<dbReference type="InterPro" id="IPR037121">
    <property type="entry name" value="Ribosomal_bL25_C"/>
</dbReference>
<feature type="region of interest" description="Disordered" evidence="6">
    <location>
        <begin position="198"/>
        <end position="218"/>
    </location>
</feature>
<dbReference type="InterPro" id="IPR020930">
    <property type="entry name" value="Ribosomal_uL5_bac-type"/>
</dbReference>
<evidence type="ECO:0000313" key="10">
    <source>
        <dbReference type="Proteomes" id="UP000231602"/>
    </source>
</evidence>
<dbReference type="PANTHER" id="PTHR33284">
    <property type="entry name" value="RIBOSOMAL PROTEIN L25/GLN-TRNA SYNTHETASE, ANTI-CODON-BINDING DOMAIN-CONTAINING PROTEIN"/>
    <property type="match status" value="1"/>
</dbReference>
<dbReference type="InterPro" id="IPR029751">
    <property type="entry name" value="Ribosomal_L25_dom"/>
</dbReference>
<dbReference type="InterPro" id="IPR011035">
    <property type="entry name" value="Ribosomal_bL25/Gln-tRNA_synth"/>
</dbReference>
<sequence>MDLQVQKRDILGKKVKALRVEGLIPAELYGHGKENSHLSVSSKEFAKVLKEAGESTIVNLVLGKEKIPALIHDAQMDSIKQIFNHVDFYVVKMGEKIRTEIPLEFIGESSAVKHGGVLIKSIKEIEVEALPADLISHIDVDISKLEEIHSSIYVKDLKISDKIRVLVDLESVVATIIEQAAEEVEAPATSVADIKVEGDEKKKAEADTEGEKKINLSS</sequence>
<dbReference type="InterPro" id="IPR020056">
    <property type="entry name" value="Rbsml_bL25/Gln-tRNA_synth_N"/>
</dbReference>
<dbReference type="GO" id="GO:0008097">
    <property type="term" value="F:5S rRNA binding"/>
    <property type="evidence" value="ECO:0007669"/>
    <property type="project" value="InterPro"/>
</dbReference>
<dbReference type="SUPFAM" id="SSF50715">
    <property type="entry name" value="Ribosomal protein L25-like"/>
    <property type="match status" value="1"/>
</dbReference>
<keyword evidence="2 5" id="KW-0694">RNA-binding</keyword>
<dbReference type="Gene3D" id="2.40.240.10">
    <property type="entry name" value="Ribosomal Protein L25, Chain P"/>
    <property type="match status" value="1"/>
</dbReference>
<feature type="domain" description="Large ribosomal subunit protein bL25 L25" evidence="7">
    <location>
        <begin position="3"/>
        <end position="88"/>
    </location>
</feature>
<dbReference type="Proteomes" id="UP000231602">
    <property type="component" value="Unassembled WGS sequence"/>
</dbReference>
<proteinExistence type="inferred from homology"/>
<dbReference type="GO" id="GO:0022625">
    <property type="term" value="C:cytosolic large ribosomal subunit"/>
    <property type="evidence" value="ECO:0007669"/>
    <property type="project" value="TreeGrafter"/>
</dbReference>
<organism evidence="9 10">
    <name type="scientific">Candidatus Wolfebacteria bacterium CG10_big_fil_rev_8_21_14_0_10_31_9</name>
    <dbReference type="NCBI Taxonomy" id="1975070"/>
    <lineage>
        <taxon>Bacteria</taxon>
        <taxon>Candidatus Wolfeibacteriota</taxon>
    </lineage>
</organism>
<keyword evidence="1 5" id="KW-0699">rRNA-binding</keyword>
<evidence type="ECO:0000256" key="1">
    <source>
        <dbReference type="ARBA" id="ARBA00022730"/>
    </source>
</evidence>
<comment type="similarity">
    <text evidence="5">Belongs to the bacterial ribosomal protein bL25 family. CTC subfamily.</text>
</comment>
<dbReference type="Pfam" id="PF01386">
    <property type="entry name" value="Ribosomal_L25p"/>
    <property type="match status" value="1"/>
</dbReference>
<dbReference type="InterPro" id="IPR020057">
    <property type="entry name" value="Ribosomal_bL25_b-dom"/>
</dbReference>
<dbReference type="GO" id="GO:0006412">
    <property type="term" value="P:translation"/>
    <property type="evidence" value="ECO:0007669"/>
    <property type="project" value="UniProtKB-UniRule"/>
</dbReference>
<dbReference type="NCBIfam" id="TIGR00731">
    <property type="entry name" value="bL25_bact_ctc"/>
    <property type="match status" value="1"/>
</dbReference>
<keyword evidence="4 5" id="KW-0687">Ribonucleoprotein</keyword>
<keyword evidence="3 5" id="KW-0689">Ribosomal protein</keyword>
<evidence type="ECO:0000256" key="2">
    <source>
        <dbReference type="ARBA" id="ARBA00022884"/>
    </source>
</evidence>
<evidence type="ECO:0000259" key="8">
    <source>
        <dbReference type="Pfam" id="PF14693"/>
    </source>
</evidence>
<dbReference type="PANTHER" id="PTHR33284:SF1">
    <property type="entry name" value="RIBOSOMAL PROTEIN L25_GLN-TRNA SYNTHETASE, ANTI-CODON-BINDING DOMAIN-CONTAINING PROTEIN"/>
    <property type="match status" value="1"/>
</dbReference>
<name>A0A2H0RCV6_9BACT</name>
<feature type="domain" description="Large ribosomal subunit protein bL25 beta" evidence="8">
    <location>
        <begin position="96"/>
        <end position="178"/>
    </location>
</feature>
<evidence type="ECO:0000256" key="6">
    <source>
        <dbReference type="SAM" id="MobiDB-lite"/>
    </source>
</evidence>
<dbReference type="Gene3D" id="2.170.120.20">
    <property type="entry name" value="Ribosomal protein L25, beta domain"/>
    <property type="match status" value="1"/>
</dbReference>
<evidence type="ECO:0000313" key="9">
    <source>
        <dbReference type="EMBL" id="PIR44270.1"/>
    </source>
</evidence>
<dbReference type="InterPro" id="IPR001021">
    <property type="entry name" value="Ribosomal_bL25_long"/>
</dbReference>
<dbReference type="GO" id="GO:0003735">
    <property type="term" value="F:structural constituent of ribosome"/>
    <property type="evidence" value="ECO:0007669"/>
    <property type="project" value="InterPro"/>
</dbReference>
<evidence type="ECO:0000256" key="3">
    <source>
        <dbReference type="ARBA" id="ARBA00022980"/>
    </source>
</evidence>
<evidence type="ECO:0000259" key="7">
    <source>
        <dbReference type="Pfam" id="PF01386"/>
    </source>
</evidence>
<dbReference type="HAMAP" id="MF_01334">
    <property type="entry name" value="Ribosomal_bL25_CTC"/>
    <property type="match status" value="1"/>
</dbReference>
<evidence type="ECO:0000256" key="5">
    <source>
        <dbReference type="HAMAP-Rule" id="MF_01334"/>
    </source>
</evidence>
<gene>
    <name evidence="5" type="primary">rplY</name>
    <name evidence="5" type="synonym">ctc</name>
    <name evidence="9" type="ORF">COV23_00705</name>
</gene>
<dbReference type="CDD" id="cd00495">
    <property type="entry name" value="Ribosomal_L25_TL5_CTC"/>
    <property type="match status" value="1"/>
</dbReference>
<reference evidence="9 10" key="1">
    <citation type="submission" date="2017-09" db="EMBL/GenBank/DDBJ databases">
        <title>Depth-based differentiation of microbial function through sediment-hosted aquifers and enrichment of novel symbionts in the deep terrestrial subsurface.</title>
        <authorList>
            <person name="Probst A.J."/>
            <person name="Ladd B."/>
            <person name="Jarett J.K."/>
            <person name="Geller-Mcgrath D.E."/>
            <person name="Sieber C.M."/>
            <person name="Emerson J.B."/>
            <person name="Anantharaman K."/>
            <person name="Thomas B.C."/>
            <person name="Malmstrom R."/>
            <person name="Stieglmeier M."/>
            <person name="Klingl A."/>
            <person name="Woyke T."/>
            <person name="Ryan C.M."/>
            <person name="Banfield J.F."/>
        </authorList>
    </citation>
    <scope>NUCLEOTIDE SEQUENCE [LARGE SCALE GENOMIC DNA]</scope>
    <source>
        <strain evidence="9">CG10_big_fil_rev_8_21_14_0_10_31_9</strain>
    </source>
</reference>
<comment type="caution">
    <text evidence="9">The sequence shown here is derived from an EMBL/GenBank/DDBJ whole genome shotgun (WGS) entry which is preliminary data.</text>
</comment>
<evidence type="ECO:0000256" key="4">
    <source>
        <dbReference type="ARBA" id="ARBA00023274"/>
    </source>
</evidence>
<dbReference type="EMBL" id="PCXV01000012">
    <property type="protein sequence ID" value="PIR44270.1"/>
    <property type="molecule type" value="Genomic_DNA"/>
</dbReference>
<dbReference type="AlphaFoldDB" id="A0A2H0RCV6"/>
<accession>A0A2H0RCV6</accession>
<comment type="function">
    <text evidence="5">This is one of the proteins that binds to the 5S RNA in the ribosome where it forms part of the central protuberance.</text>
</comment>
<comment type="subunit">
    <text evidence="5">Part of the 50S ribosomal subunit; part of the 5S rRNA/L5/L18/L25 subcomplex. Contacts the 5S rRNA. Binds to the 5S rRNA independently of L5 and L18.</text>
</comment>